<evidence type="ECO:0000256" key="3">
    <source>
        <dbReference type="ARBA" id="ARBA00022989"/>
    </source>
</evidence>
<dbReference type="EnsemblMetazoa" id="OVOC1668.2">
    <property type="protein sequence ID" value="OVOC1668.2"/>
    <property type="gene ID" value="WBGene00238477"/>
</dbReference>
<protein>
    <submittedName>
        <fullName evidence="6">Uncharacterized protein</fullName>
    </submittedName>
</protein>
<feature type="transmembrane region" description="Helical" evidence="5">
    <location>
        <begin position="180"/>
        <end position="199"/>
    </location>
</feature>
<dbReference type="PANTHER" id="PTHR11040:SF74">
    <property type="entry name" value="ZINC TRANSPORTER ZIP3"/>
    <property type="match status" value="1"/>
</dbReference>
<keyword evidence="3 5" id="KW-1133">Transmembrane helix</keyword>
<feature type="transmembrane region" description="Helical" evidence="5">
    <location>
        <begin position="86"/>
        <end position="111"/>
    </location>
</feature>
<keyword evidence="2 5" id="KW-0812">Transmembrane</keyword>
<dbReference type="GO" id="GO:0005385">
    <property type="term" value="F:zinc ion transmembrane transporter activity"/>
    <property type="evidence" value="ECO:0007669"/>
    <property type="project" value="TreeGrafter"/>
</dbReference>
<feature type="transmembrane region" description="Helical" evidence="5">
    <location>
        <begin position="314"/>
        <end position="331"/>
    </location>
</feature>
<feature type="transmembrane region" description="Helical" evidence="5">
    <location>
        <begin position="245"/>
        <end position="267"/>
    </location>
</feature>
<feature type="transmembrane region" description="Helical" evidence="5">
    <location>
        <begin position="211"/>
        <end position="233"/>
    </location>
</feature>
<organism evidence="6 7">
    <name type="scientific">Onchocerca volvulus</name>
    <dbReference type="NCBI Taxonomy" id="6282"/>
    <lineage>
        <taxon>Eukaryota</taxon>
        <taxon>Metazoa</taxon>
        <taxon>Ecdysozoa</taxon>
        <taxon>Nematoda</taxon>
        <taxon>Chromadorea</taxon>
        <taxon>Rhabditida</taxon>
        <taxon>Spirurina</taxon>
        <taxon>Spiruromorpha</taxon>
        <taxon>Filarioidea</taxon>
        <taxon>Onchocercidae</taxon>
        <taxon>Onchocerca</taxon>
    </lineage>
</organism>
<feature type="transmembrane region" description="Helical" evidence="5">
    <location>
        <begin position="279"/>
        <end position="302"/>
    </location>
</feature>
<reference evidence="6" key="2">
    <citation type="submission" date="2018-02" db="UniProtKB">
        <authorList>
            <consortium name="EnsemblMetazoa"/>
        </authorList>
    </citation>
    <scope>IDENTIFICATION</scope>
</reference>
<evidence type="ECO:0000313" key="7">
    <source>
        <dbReference type="Proteomes" id="UP000024404"/>
    </source>
</evidence>
<evidence type="ECO:0000313" key="6">
    <source>
        <dbReference type="EnsemblMetazoa" id="OVOC1668.1"/>
    </source>
</evidence>
<dbReference type="Proteomes" id="UP000024404">
    <property type="component" value="Unassembled WGS sequence"/>
</dbReference>
<proteinExistence type="predicted"/>
<dbReference type="Pfam" id="PF02535">
    <property type="entry name" value="Zip"/>
    <property type="match status" value="1"/>
</dbReference>
<dbReference type="STRING" id="6282.A0A2K6VQM2"/>
<comment type="subcellular location">
    <subcellularLocation>
        <location evidence="1">Membrane</location>
        <topology evidence="1">Multi-pass membrane protein</topology>
    </subcellularLocation>
</comment>
<reference evidence="7" key="1">
    <citation type="submission" date="2013-10" db="EMBL/GenBank/DDBJ databases">
        <title>Genome sequencing of Onchocerca volvulus.</title>
        <authorList>
            <person name="Cotton J."/>
            <person name="Tsai J."/>
            <person name="Stanley E."/>
            <person name="Tracey A."/>
            <person name="Holroyd N."/>
            <person name="Lustigman S."/>
            <person name="Berriman M."/>
        </authorList>
    </citation>
    <scope>NUCLEOTIDE SEQUENCE</scope>
</reference>
<keyword evidence="7" id="KW-1185">Reference proteome</keyword>
<keyword evidence="4 5" id="KW-0472">Membrane</keyword>
<dbReference type="OMA" id="SIMSCYA"/>
<evidence type="ECO:0000256" key="1">
    <source>
        <dbReference type="ARBA" id="ARBA00004141"/>
    </source>
</evidence>
<dbReference type="PANTHER" id="PTHR11040">
    <property type="entry name" value="ZINC/IRON TRANSPORTER"/>
    <property type="match status" value="1"/>
</dbReference>
<dbReference type="EMBL" id="CMVM020000049">
    <property type="status" value="NOT_ANNOTATED_CDS"/>
    <property type="molecule type" value="Genomic_DNA"/>
</dbReference>
<feature type="transmembrane region" description="Helical" evidence="5">
    <location>
        <begin position="44"/>
        <end position="66"/>
    </location>
</feature>
<evidence type="ECO:0000256" key="2">
    <source>
        <dbReference type="ARBA" id="ARBA00022692"/>
    </source>
</evidence>
<evidence type="ECO:0000256" key="4">
    <source>
        <dbReference type="ARBA" id="ARBA00023136"/>
    </source>
</evidence>
<accession>A0A2K6VQM2</accession>
<dbReference type="InterPro" id="IPR003689">
    <property type="entry name" value="ZIP"/>
</dbReference>
<dbReference type="GO" id="GO:0005886">
    <property type="term" value="C:plasma membrane"/>
    <property type="evidence" value="ECO:0007669"/>
    <property type="project" value="TreeGrafter"/>
</dbReference>
<dbReference type="AlphaFoldDB" id="A0A2K6VQM2"/>
<evidence type="ECO:0000256" key="5">
    <source>
        <dbReference type="SAM" id="Phobius"/>
    </source>
</evidence>
<name>A0A2K6VQM2_ONCVO</name>
<dbReference type="EnsemblMetazoa" id="OVOC1668.1">
    <property type="protein sequence ID" value="OVOC1668.1"/>
    <property type="gene ID" value="WBGene00238477"/>
</dbReference>
<sequence>MNESTMQIIFAVAMFLTTTIAGFAPFKLMTMIAPNGVMNRRASVILSIMSCYAGGVFLATCFLDTLPHLNENFRKFKETTSWDTTYPVPEFLICVGILSVYVLEEIFTWIFSKAKKNQTNMKEVEMSKLSKGKEIKLENEMESLRVYQALETKDVECNGEIVDCDIEIISRRSRSDSIRASGIIHSITFTIAMSFHSILEGIALGVQDEKFRMITLFISLLLHKGIEAFSVGLQISRTVAQQVKIVIATITIYSLMTPIGSFAGLFLQCANMNESWRQGIILILEGLAIGTFIFVTFLEVLFEQRNDSKAVREEIIAITLGVLTISGFQYFEGNFRAMDQNINSDSVK</sequence>
<feature type="transmembrane region" description="Helical" evidence="5">
    <location>
        <begin position="6"/>
        <end position="24"/>
    </location>
</feature>